<gene>
    <name evidence="7" type="ORF">CF386_10725</name>
</gene>
<dbReference type="SUPFAM" id="SSF53850">
    <property type="entry name" value="Periplasmic binding protein-like II"/>
    <property type="match status" value="1"/>
</dbReference>
<dbReference type="PIRSF" id="PIRSF002741">
    <property type="entry name" value="MppA"/>
    <property type="match status" value="1"/>
</dbReference>
<evidence type="ECO:0000256" key="5">
    <source>
        <dbReference type="SAM" id="SignalP"/>
    </source>
</evidence>
<dbReference type="GO" id="GO:1904680">
    <property type="term" value="F:peptide transmembrane transporter activity"/>
    <property type="evidence" value="ECO:0007669"/>
    <property type="project" value="TreeGrafter"/>
</dbReference>
<dbReference type="KEGG" id="pmai:CF386_10725"/>
<dbReference type="OrthoDB" id="9801912at2"/>
<dbReference type="GO" id="GO:0030288">
    <property type="term" value="C:outer membrane-bounded periplasmic space"/>
    <property type="evidence" value="ECO:0007669"/>
    <property type="project" value="TreeGrafter"/>
</dbReference>
<dbReference type="InterPro" id="IPR000914">
    <property type="entry name" value="SBP_5_dom"/>
</dbReference>
<evidence type="ECO:0000256" key="3">
    <source>
        <dbReference type="ARBA" id="ARBA00022448"/>
    </source>
</evidence>
<dbReference type="Gene3D" id="3.40.190.10">
    <property type="entry name" value="Periplasmic binding protein-like II"/>
    <property type="match status" value="1"/>
</dbReference>
<feature type="domain" description="Solute-binding protein family 5" evidence="6">
    <location>
        <begin position="80"/>
        <end position="465"/>
    </location>
</feature>
<evidence type="ECO:0000256" key="2">
    <source>
        <dbReference type="ARBA" id="ARBA00005695"/>
    </source>
</evidence>
<keyword evidence="8" id="KW-1185">Reference proteome</keyword>
<keyword evidence="4 5" id="KW-0732">Signal</keyword>
<evidence type="ECO:0000313" key="8">
    <source>
        <dbReference type="Proteomes" id="UP000242175"/>
    </source>
</evidence>
<evidence type="ECO:0000259" key="6">
    <source>
        <dbReference type="Pfam" id="PF00496"/>
    </source>
</evidence>
<dbReference type="InterPro" id="IPR030678">
    <property type="entry name" value="Peptide/Ni-bd"/>
</dbReference>
<dbReference type="GO" id="GO:0015833">
    <property type="term" value="P:peptide transport"/>
    <property type="evidence" value="ECO:0007669"/>
    <property type="project" value="TreeGrafter"/>
</dbReference>
<dbReference type="PANTHER" id="PTHR30290">
    <property type="entry name" value="PERIPLASMIC BINDING COMPONENT OF ABC TRANSPORTER"/>
    <property type="match status" value="1"/>
</dbReference>
<dbReference type="FunFam" id="3.90.76.10:FF:000001">
    <property type="entry name" value="Oligopeptide ABC transporter substrate-binding protein"/>
    <property type="match status" value="1"/>
</dbReference>
<evidence type="ECO:0000256" key="4">
    <source>
        <dbReference type="ARBA" id="ARBA00022729"/>
    </source>
</evidence>
<sequence>MNNKSLRKTLIATALLGMLSTSSFAANVPAGTELAKDQTLTFNNQAEPQTLDPQLNEGAYANRILDDLLEGLVNVDGNGNPVPGVAKSWEESKDGLTYTFHLRKDSKWSDGSPVTAKDFVYSWERLVDPKTGAPYAYYPQMGNIVNAAQIVDGKMPASKLGVVAKDDYTLVVKLEKPTPFFIGMLSNACMFPVQKATVEKWGDKWTKPEHFVGNGAYKLSKHVVNEKIVSVRNPKYWDNKNTVINKVVYLVIPDRNQDLNRYKSGGEDISAWQLPGGEVFKQIQANFGSQLKITPFLSDEYALFNTKVAPFNNVKVRKAISLVINKEALSKYVMGGATAPQYNFAPAGTANFSPIKTPYQTMTQEQRIAMATKLLNEAGYNASNPLKFSILYSTSDERKKEIEAVAAMISQAVPFVKPSIEVQEWKTYLSTLHTNDWQMSRNGWVGDYNDPMTFYGNLVSGSPSNYGSFSNKKYDDLIQASYLEQDLNKRKKYFNQMQEILSTEYPAVTWFQTKATTLVKPYVKGYPMNNALNYVYSKDLYLVKH</sequence>
<dbReference type="EMBL" id="CP022356">
    <property type="protein sequence ID" value="ASK79523.1"/>
    <property type="molecule type" value="Genomic_DNA"/>
</dbReference>
<feature type="signal peptide" evidence="5">
    <location>
        <begin position="1"/>
        <end position="25"/>
    </location>
</feature>
<comment type="similarity">
    <text evidence="2">Belongs to the bacterial solute-binding protein 5 family.</text>
</comment>
<dbReference type="CDD" id="cd08504">
    <property type="entry name" value="PBP2_OppA"/>
    <property type="match status" value="1"/>
</dbReference>
<proteinExistence type="inferred from homology"/>
<dbReference type="Pfam" id="PF00496">
    <property type="entry name" value="SBP_bac_5"/>
    <property type="match status" value="1"/>
</dbReference>
<organism evidence="7 8">
    <name type="scientific">Paraphotobacterium marinum</name>
    <dbReference type="NCBI Taxonomy" id="1755811"/>
    <lineage>
        <taxon>Bacteria</taxon>
        <taxon>Pseudomonadati</taxon>
        <taxon>Pseudomonadota</taxon>
        <taxon>Gammaproteobacteria</taxon>
        <taxon>Vibrionales</taxon>
        <taxon>Vibrionaceae</taxon>
        <taxon>Paraphotobacterium</taxon>
    </lineage>
</organism>
<dbReference type="InterPro" id="IPR039424">
    <property type="entry name" value="SBP_5"/>
</dbReference>
<dbReference type="GO" id="GO:0043190">
    <property type="term" value="C:ATP-binding cassette (ABC) transporter complex"/>
    <property type="evidence" value="ECO:0007669"/>
    <property type="project" value="InterPro"/>
</dbReference>
<dbReference type="Gene3D" id="3.90.76.10">
    <property type="entry name" value="Dipeptide-binding Protein, Domain 1"/>
    <property type="match status" value="1"/>
</dbReference>
<dbReference type="Proteomes" id="UP000242175">
    <property type="component" value="Chromosome small"/>
</dbReference>
<accession>A0A220VHT2</accession>
<dbReference type="AlphaFoldDB" id="A0A220VHT2"/>
<dbReference type="PANTHER" id="PTHR30290:SF10">
    <property type="entry name" value="PERIPLASMIC OLIGOPEPTIDE-BINDING PROTEIN-RELATED"/>
    <property type="match status" value="1"/>
</dbReference>
<evidence type="ECO:0000313" key="7">
    <source>
        <dbReference type="EMBL" id="ASK79523.1"/>
    </source>
</evidence>
<dbReference type="Gene3D" id="3.10.105.10">
    <property type="entry name" value="Dipeptide-binding Protein, Domain 3"/>
    <property type="match status" value="1"/>
</dbReference>
<evidence type="ECO:0000256" key="1">
    <source>
        <dbReference type="ARBA" id="ARBA00004196"/>
    </source>
</evidence>
<feature type="chain" id="PRO_5012284686" evidence="5">
    <location>
        <begin position="26"/>
        <end position="545"/>
    </location>
</feature>
<dbReference type="RefSeq" id="WP_089074431.1">
    <property type="nucleotide sequence ID" value="NZ_CBCSAM010000008.1"/>
</dbReference>
<keyword evidence="3" id="KW-0813">Transport</keyword>
<name>A0A220VHT2_9GAMM</name>
<protein>
    <submittedName>
        <fullName evidence="7">Oligopeptide ABC transporter substrate-binding protein OppA</fullName>
    </submittedName>
</protein>
<reference evidence="7 8" key="1">
    <citation type="journal article" date="2016" name="Int. J. Syst. Evol. Microbiol.">
        <title>Paraphotobacterium marinum gen. nov., sp. nov., a member of the family Vibrionaceae, isolated from surface seawater.</title>
        <authorList>
            <person name="Huang Z."/>
            <person name="Dong C."/>
            <person name="Shao Z."/>
        </authorList>
    </citation>
    <scope>NUCLEOTIDE SEQUENCE [LARGE SCALE GENOMIC DNA]</scope>
    <source>
        <strain evidence="7 8">NSCS20N07D</strain>
    </source>
</reference>
<comment type="subcellular location">
    <subcellularLocation>
        <location evidence="1">Cell envelope</location>
    </subcellularLocation>
</comment>